<name>A0A1B1ANF2_9PROT</name>
<organism evidence="2 3">
    <name type="scientific">Candidatus Viadribacter manganicus</name>
    <dbReference type="NCBI Taxonomy" id="1759059"/>
    <lineage>
        <taxon>Bacteria</taxon>
        <taxon>Pseudomonadati</taxon>
        <taxon>Pseudomonadota</taxon>
        <taxon>Alphaproteobacteria</taxon>
        <taxon>Hyphomonadales</taxon>
        <taxon>Hyphomonadaceae</taxon>
        <taxon>Candidatus Viadribacter</taxon>
    </lineage>
</organism>
<evidence type="ECO:0000313" key="2">
    <source>
        <dbReference type="EMBL" id="ANP48084.1"/>
    </source>
</evidence>
<dbReference type="KEGG" id="cbot:ATE48_13935"/>
<proteinExistence type="predicted"/>
<feature type="transmembrane region" description="Helical" evidence="1">
    <location>
        <begin position="148"/>
        <end position="169"/>
    </location>
</feature>
<dbReference type="Proteomes" id="UP000092498">
    <property type="component" value="Chromosome"/>
</dbReference>
<keyword evidence="1" id="KW-0812">Transmembrane</keyword>
<sequence length="187" mass="20481">MVVVTVVAIFLTGRRWTALYVGLMPVINWAFAGISTIPIPEDFGGGSWHPFTVITGLVLVVRDFAQREIKHWIFGAMLIGLALSTLTAWPVIVVASGVAFLVSETADWAVYTFSRRPLSQRIMISSLISAPVDQVLFIYLASLVVPGIFAWGSIVTGIISKLIGAYFVSRVVAAQEQRRLQNDMNPT</sequence>
<dbReference type="AlphaFoldDB" id="A0A1B1ANF2"/>
<keyword evidence="1" id="KW-1133">Transmembrane helix</keyword>
<gene>
    <name evidence="2" type="ORF">ATE48_13935</name>
</gene>
<evidence type="ECO:0008006" key="4">
    <source>
        <dbReference type="Google" id="ProtNLM"/>
    </source>
</evidence>
<evidence type="ECO:0000256" key="1">
    <source>
        <dbReference type="SAM" id="Phobius"/>
    </source>
</evidence>
<accession>A0A1B1ANF2</accession>
<dbReference type="STRING" id="1759059.ATE48_13935"/>
<keyword evidence="1" id="KW-0472">Membrane</keyword>
<dbReference type="InParanoid" id="A0A1B1ANF2"/>
<protein>
    <recommendedName>
        <fullName evidence="4">VUT family protein</fullName>
    </recommendedName>
</protein>
<keyword evidence="3" id="KW-1185">Reference proteome</keyword>
<dbReference type="Pfam" id="PF02592">
    <property type="entry name" value="Vut_1"/>
    <property type="match status" value="1"/>
</dbReference>
<feature type="transmembrane region" description="Helical" evidence="1">
    <location>
        <begin position="72"/>
        <end position="102"/>
    </location>
</feature>
<dbReference type="InterPro" id="IPR003744">
    <property type="entry name" value="YhhQ"/>
</dbReference>
<evidence type="ECO:0000313" key="3">
    <source>
        <dbReference type="Proteomes" id="UP000092498"/>
    </source>
</evidence>
<dbReference type="EMBL" id="CP013244">
    <property type="protein sequence ID" value="ANP48084.1"/>
    <property type="molecule type" value="Genomic_DNA"/>
</dbReference>
<reference evidence="2 3" key="1">
    <citation type="submission" date="2015-11" db="EMBL/GenBank/DDBJ databases">
        <title>Whole-Genome Sequence of Candidatus Oderbacter manganicum from the National Park Lower Oder Valley, Germany.</title>
        <authorList>
            <person name="Braun B."/>
            <person name="Liere K."/>
            <person name="Szewzyk U."/>
        </authorList>
    </citation>
    <scope>NUCLEOTIDE SEQUENCE [LARGE SCALE GENOMIC DNA]</scope>
    <source>
        <strain evidence="2 3">OTSz_A_272</strain>
    </source>
</reference>